<evidence type="ECO:0000256" key="1">
    <source>
        <dbReference type="SAM" id="Phobius"/>
    </source>
</evidence>
<keyword evidence="1" id="KW-0812">Transmembrane</keyword>
<evidence type="ECO:0000313" key="3">
    <source>
        <dbReference type="Proteomes" id="UP001518925"/>
    </source>
</evidence>
<feature type="transmembrane region" description="Helical" evidence="1">
    <location>
        <begin position="104"/>
        <end position="126"/>
    </location>
</feature>
<dbReference type="Proteomes" id="UP001518925">
    <property type="component" value="Unassembled WGS sequence"/>
</dbReference>
<dbReference type="EMBL" id="JAFELM010000019">
    <property type="protein sequence ID" value="MBM6617206.1"/>
    <property type="molecule type" value="Genomic_DNA"/>
</dbReference>
<keyword evidence="1" id="KW-1133">Transmembrane helix</keyword>
<comment type="caution">
    <text evidence="2">The sequence shown here is derived from an EMBL/GenBank/DDBJ whole genome shotgun (WGS) entry which is preliminary data.</text>
</comment>
<sequence length="171" mass="18428">MNTRVLVTLSLFVGIGAVLHVVIPSFGMKPDMTLTMMFLGILLFPKAKYVLLLGLSTGFISALTTTFPSGQIPNIIDKPFTAFLFFGTYLVVRRFSSKFTTSALTFIGTLVSGTIFLGSALFLFGLPEGFGFMALFVAVVIPSAIVNTILLTVLYPIVLTIGKRSNLVTTT</sequence>
<evidence type="ECO:0000313" key="2">
    <source>
        <dbReference type="EMBL" id="MBM6617206.1"/>
    </source>
</evidence>
<keyword evidence="3" id="KW-1185">Reference proteome</keyword>
<feature type="transmembrane region" description="Helical" evidence="1">
    <location>
        <begin position="132"/>
        <end position="158"/>
    </location>
</feature>
<proteinExistence type="predicted"/>
<gene>
    <name evidence="2" type="ORF">JR050_05895</name>
</gene>
<feature type="transmembrane region" description="Helical" evidence="1">
    <location>
        <begin position="49"/>
        <end position="69"/>
    </location>
</feature>
<reference evidence="2 3" key="1">
    <citation type="submission" date="2021-02" db="EMBL/GenBank/DDBJ databases">
        <title>Bacillus sp. RD4P76, an endophyte from a halophyte.</title>
        <authorList>
            <person name="Sun J.-Q."/>
        </authorList>
    </citation>
    <scope>NUCLEOTIDE SEQUENCE [LARGE SCALE GENOMIC DNA]</scope>
    <source>
        <strain evidence="2 3">RD4P76</strain>
    </source>
</reference>
<feature type="transmembrane region" description="Helical" evidence="1">
    <location>
        <begin position="75"/>
        <end position="92"/>
    </location>
</feature>
<dbReference type="RefSeq" id="WP_204202584.1">
    <property type="nucleotide sequence ID" value="NZ_JAFELM010000019.1"/>
</dbReference>
<protein>
    <submittedName>
        <fullName evidence="2">Tryptophan transporter</fullName>
    </submittedName>
</protein>
<dbReference type="InterPro" id="IPR031360">
    <property type="entry name" value="TrpP"/>
</dbReference>
<name>A0ABS2DFL4_9BACI</name>
<feature type="transmembrane region" description="Helical" evidence="1">
    <location>
        <begin position="6"/>
        <end position="28"/>
    </location>
</feature>
<dbReference type="Pfam" id="PF17099">
    <property type="entry name" value="TrpP"/>
    <property type="match status" value="1"/>
</dbReference>
<organism evidence="2 3">
    <name type="scientific">Bacillus suaedaesalsae</name>
    <dbReference type="NCBI Taxonomy" id="2810349"/>
    <lineage>
        <taxon>Bacteria</taxon>
        <taxon>Bacillati</taxon>
        <taxon>Bacillota</taxon>
        <taxon>Bacilli</taxon>
        <taxon>Bacillales</taxon>
        <taxon>Bacillaceae</taxon>
        <taxon>Bacillus</taxon>
    </lineage>
</organism>
<accession>A0ABS2DFL4</accession>
<keyword evidence="1" id="KW-0472">Membrane</keyword>